<gene>
    <name evidence="2" type="ORF">Adt_15003</name>
</gene>
<organism evidence="2 3">
    <name type="scientific">Abeliophyllum distichum</name>
    <dbReference type="NCBI Taxonomy" id="126358"/>
    <lineage>
        <taxon>Eukaryota</taxon>
        <taxon>Viridiplantae</taxon>
        <taxon>Streptophyta</taxon>
        <taxon>Embryophyta</taxon>
        <taxon>Tracheophyta</taxon>
        <taxon>Spermatophyta</taxon>
        <taxon>Magnoliopsida</taxon>
        <taxon>eudicotyledons</taxon>
        <taxon>Gunneridae</taxon>
        <taxon>Pentapetalae</taxon>
        <taxon>asterids</taxon>
        <taxon>lamiids</taxon>
        <taxon>Lamiales</taxon>
        <taxon>Oleaceae</taxon>
        <taxon>Forsythieae</taxon>
        <taxon>Abeliophyllum</taxon>
    </lineage>
</organism>
<sequence length="129" mass="13964">MANVMSTVVMVEVRILVEMQAGYRPLTSTEEKTAIESVAGKQEAVVKLCDLGIDDRVCSVGWAQHGTHLAIGTSNGKLEVQEAQTQETGSNIASVTNHIVVKENSNFSDDPLPEIDLDGDNEEHVDDEI</sequence>
<dbReference type="EMBL" id="JBFOLK010000004">
    <property type="protein sequence ID" value="KAL2518756.1"/>
    <property type="molecule type" value="Genomic_DNA"/>
</dbReference>
<proteinExistence type="predicted"/>
<protein>
    <submittedName>
        <fullName evidence="2">WD REPEATS REGION domain-containing protein</fullName>
    </submittedName>
</protein>
<comment type="caution">
    <text evidence="2">The sequence shown here is derived from an EMBL/GenBank/DDBJ whole genome shotgun (WGS) entry which is preliminary data.</text>
</comment>
<evidence type="ECO:0000256" key="1">
    <source>
        <dbReference type="SAM" id="MobiDB-lite"/>
    </source>
</evidence>
<dbReference type="AlphaFoldDB" id="A0ABD1U187"/>
<keyword evidence="3" id="KW-1185">Reference proteome</keyword>
<evidence type="ECO:0000313" key="3">
    <source>
        <dbReference type="Proteomes" id="UP001604336"/>
    </source>
</evidence>
<dbReference type="Proteomes" id="UP001604336">
    <property type="component" value="Unassembled WGS sequence"/>
</dbReference>
<feature type="region of interest" description="Disordered" evidence="1">
    <location>
        <begin position="104"/>
        <end position="129"/>
    </location>
</feature>
<name>A0ABD1U187_9LAMI</name>
<dbReference type="InterPro" id="IPR015943">
    <property type="entry name" value="WD40/YVTN_repeat-like_dom_sf"/>
</dbReference>
<reference evidence="3" key="1">
    <citation type="submission" date="2024-07" db="EMBL/GenBank/DDBJ databases">
        <title>Two chromosome-level genome assemblies of Korean endemic species Abeliophyllum distichum and Forsythia ovata (Oleaceae).</title>
        <authorList>
            <person name="Jang H."/>
        </authorList>
    </citation>
    <scope>NUCLEOTIDE SEQUENCE [LARGE SCALE GENOMIC DNA]</scope>
</reference>
<accession>A0ABD1U187</accession>
<dbReference type="Gene3D" id="2.130.10.10">
    <property type="entry name" value="YVTN repeat-like/Quinoprotein amine dehydrogenase"/>
    <property type="match status" value="1"/>
</dbReference>
<evidence type="ECO:0000313" key="2">
    <source>
        <dbReference type="EMBL" id="KAL2518756.1"/>
    </source>
</evidence>
<feature type="compositionally biased region" description="Acidic residues" evidence="1">
    <location>
        <begin position="111"/>
        <end position="129"/>
    </location>
</feature>